<dbReference type="RefSeq" id="WP_074743907.1">
    <property type="nucleotide sequence ID" value="NZ_FOCT01000001.1"/>
</dbReference>
<organism evidence="1 2">
    <name type="scientific">Nitrosospira multiformis</name>
    <dbReference type="NCBI Taxonomy" id="1231"/>
    <lineage>
        <taxon>Bacteria</taxon>
        <taxon>Pseudomonadati</taxon>
        <taxon>Pseudomonadota</taxon>
        <taxon>Betaproteobacteria</taxon>
        <taxon>Nitrosomonadales</taxon>
        <taxon>Nitrosomonadaceae</taxon>
        <taxon>Nitrosospira</taxon>
    </lineage>
</organism>
<evidence type="ECO:0000313" key="1">
    <source>
        <dbReference type="EMBL" id="SEM89254.1"/>
    </source>
</evidence>
<accession>A0A1H8C473</accession>
<sequence>MKIIVDPKISGFILAAAFFAGLGFGANASAQERSAYLVDLNSKTVMALGAWGGTDIEAMGINDAGEVVGWANIPVRDTVDYNSHAFITGSAGIGMRDPVLWGD</sequence>
<dbReference type="AlphaFoldDB" id="A0A1H8C473"/>
<proteinExistence type="predicted"/>
<evidence type="ECO:0000313" key="2">
    <source>
        <dbReference type="Proteomes" id="UP000183898"/>
    </source>
</evidence>
<reference evidence="1 2" key="1">
    <citation type="submission" date="2016-10" db="EMBL/GenBank/DDBJ databases">
        <authorList>
            <person name="de Groot N.N."/>
        </authorList>
    </citation>
    <scope>NUCLEOTIDE SEQUENCE [LARGE SCALE GENOMIC DNA]</scope>
    <source>
        <strain evidence="1 2">Nl18</strain>
    </source>
</reference>
<gene>
    <name evidence="1" type="ORF">SAMN05216404_101436</name>
</gene>
<name>A0A1H8C473_9PROT</name>
<protein>
    <submittedName>
        <fullName evidence="1">Uncharacterized protein</fullName>
    </submittedName>
</protein>
<dbReference type="EMBL" id="FOCT01000001">
    <property type="protein sequence ID" value="SEM89254.1"/>
    <property type="molecule type" value="Genomic_DNA"/>
</dbReference>
<dbReference type="Proteomes" id="UP000183898">
    <property type="component" value="Unassembled WGS sequence"/>
</dbReference>